<dbReference type="Proteomes" id="UP000638313">
    <property type="component" value="Unassembled WGS sequence"/>
</dbReference>
<evidence type="ECO:0000313" key="6">
    <source>
        <dbReference type="Proteomes" id="UP000638313"/>
    </source>
</evidence>
<dbReference type="PANTHER" id="PTHR43004">
    <property type="entry name" value="TRK SYSTEM POTASSIUM UPTAKE PROTEIN"/>
    <property type="match status" value="1"/>
</dbReference>
<accession>A0A919E989</accession>
<dbReference type="InterPro" id="IPR002938">
    <property type="entry name" value="FAD-bd"/>
</dbReference>
<dbReference type="Gene3D" id="3.40.30.120">
    <property type="match status" value="1"/>
</dbReference>
<organism evidence="5 6">
    <name type="scientific">Streptomyces mashuensis</name>
    <dbReference type="NCBI Taxonomy" id="33904"/>
    <lineage>
        <taxon>Bacteria</taxon>
        <taxon>Bacillati</taxon>
        <taxon>Actinomycetota</taxon>
        <taxon>Actinomycetes</taxon>
        <taxon>Kitasatosporales</taxon>
        <taxon>Streptomycetaceae</taxon>
        <taxon>Streptomyces</taxon>
    </lineage>
</organism>
<dbReference type="GO" id="GO:0071949">
    <property type="term" value="F:FAD binding"/>
    <property type="evidence" value="ECO:0007669"/>
    <property type="project" value="InterPro"/>
</dbReference>
<dbReference type="Pfam" id="PF21274">
    <property type="entry name" value="Rng_hyd_C"/>
    <property type="match status" value="1"/>
</dbReference>
<keyword evidence="6" id="KW-1185">Reference proteome</keyword>
<keyword evidence="3" id="KW-0274">FAD</keyword>
<reference evidence="5" key="2">
    <citation type="submission" date="2020-09" db="EMBL/GenBank/DDBJ databases">
        <authorList>
            <person name="Sun Q."/>
            <person name="Ohkuma M."/>
        </authorList>
    </citation>
    <scope>NUCLEOTIDE SEQUENCE</scope>
    <source>
        <strain evidence="5">JCM 4059</strain>
    </source>
</reference>
<dbReference type="AlphaFoldDB" id="A0A919E989"/>
<sequence>MSGWRTDVVVVGAGPTGLALAIGLRQYGVGVEVLEKEARGKREARAGIVWQRALEVLADLGCADALTAAGLSLREVEVFAQGQRVGAMPMRCRDTAFPHPLSIEQDAVERLLGDRLAAVGGGVRWSTEAVGLRLGSDGAEVDVRLPDGGTDTVRCGWVVGCEGSHSMVRKELGIPFEGARRPDLQCVQINARADWKQPYDPARSYFFLERGASLGVSPRPGGGYRFFCFRTDPDPSIRRPPGLREMRDLVAEATHEPGVRLWPTDPPWANRARFQDRVAGTLRAGRALLAGDSAHLWAPIGGHGLNTGLRGAHNLAWKLASVVQGRCPEGLLDTYTGEQRRTAHAVMREMRRNLLELPPTPASLRAVRALGPRLMATPAFARRISATLSDLAMGHAGSPLSQGGAGARLPDLPATVAGRRRSLHELLSYDRWTLLAAPGAPVDDERLAAVTGRYAIPVRTFRPRLDRGTERRLPAAALLLVRPDRHIGLAAHDLPALETYIRRWFVRKA</sequence>
<evidence type="ECO:0000259" key="4">
    <source>
        <dbReference type="Pfam" id="PF01494"/>
    </source>
</evidence>
<dbReference type="SUPFAM" id="SSF51905">
    <property type="entry name" value="FAD/NAD(P)-binding domain"/>
    <property type="match status" value="1"/>
</dbReference>
<evidence type="ECO:0000256" key="2">
    <source>
        <dbReference type="ARBA" id="ARBA00022630"/>
    </source>
</evidence>
<dbReference type="GO" id="GO:0016709">
    <property type="term" value="F:oxidoreductase activity, acting on paired donors, with incorporation or reduction of molecular oxygen, NAD(P)H as one donor, and incorporation of one atom of oxygen"/>
    <property type="evidence" value="ECO:0007669"/>
    <property type="project" value="UniProtKB-ARBA"/>
</dbReference>
<dbReference type="EMBL" id="BNBD01000001">
    <property type="protein sequence ID" value="GHF26669.1"/>
    <property type="molecule type" value="Genomic_DNA"/>
</dbReference>
<dbReference type="Gene3D" id="3.50.50.60">
    <property type="entry name" value="FAD/NAD(P)-binding domain"/>
    <property type="match status" value="1"/>
</dbReference>
<dbReference type="RefSeq" id="WP_190127628.1">
    <property type="nucleotide sequence ID" value="NZ_BNBD01000001.1"/>
</dbReference>
<dbReference type="Pfam" id="PF01494">
    <property type="entry name" value="FAD_binding_3"/>
    <property type="match status" value="1"/>
</dbReference>
<dbReference type="InterPro" id="IPR036188">
    <property type="entry name" value="FAD/NAD-bd_sf"/>
</dbReference>
<dbReference type="SMR" id="A0A919E989"/>
<evidence type="ECO:0000313" key="5">
    <source>
        <dbReference type="EMBL" id="GHF26669.1"/>
    </source>
</evidence>
<comment type="cofactor">
    <cofactor evidence="1">
        <name>FAD</name>
        <dbReference type="ChEBI" id="CHEBI:57692"/>
    </cofactor>
</comment>
<dbReference type="PANTHER" id="PTHR43004:SF19">
    <property type="entry name" value="BINDING MONOOXYGENASE, PUTATIVE (JCVI)-RELATED"/>
    <property type="match status" value="1"/>
</dbReference>
<evidence type="ECO:0000256" key="1">
    <source>
        <dbReference type="ARBA" id="ARBA00001974"/>
    </source>
</evidence>
<proteinExistence type="predicted"/>
<name>A0A919E989_9ACTN</name>
<evidence type="ECO:0000256" key="3">
    <source>
        <dbReference type="ARBA" id="ARBA00022827"/>
    </source>
</evidence>
<gene>
    <name evidence="5" type="ORF">GCM10010218_04460</name>
</gene>
<keyword evidence="2" id="KW-0285">Flavoprotein</keyword>
<reference evidence="5" key="1">
    <citation type="journal article" date="2014" name="Int. J. Syst. Evol. Microbiol.">
        <title>Complete genome sequence of Corynebacterium casei LMG S-19264T (=DSM 44701T), isolated from a smear-ripened cheese.</title>
        <authorList>
            <consortium name="US DOE Joint Genome Institute (JGI-PGF)"/>
            <person name="Walter F."/>
            <person name="Albersmeier A."/>
            <person name="Kalinowski J."/>
            <person name="Ruckert C."/>
        </authorList>
    </citation>
    <scope>NUCLEOTIDE SEQUENCE</scope>
    <source>
        <strain evidence="5">JCM 4059</strain>
    </source>
</reference>
<protein>
    <recommendedName>
        <fullName evidence="4">FAD-binding domain-containing protein</fullName>
    </recommendedName>
</protein>
<dbReference type="InterPro" id="IPR050641">
    <property type="entry name" value="RIFMO-like"/>
</dbReference>
<comment type="caution">
    <text evidence="5">The sequence shown here is derived from an EMBL/GenBank/DDBJ whole genome shotgun (WGS) entry which is preliminary data.</text>
</comment>
<feature type="domain" description="FAD-binding" evidence="4">
    <location>
        <begin position="5"/>
        <end position="348"/>
    </location>
</feature>
<dbReference type="Gene3D" id="3.30.70.2450">
    <property type="match status" value="1"/>
</dbReference>
<dbReference type="PRINTS" id="PR00420">
    <property type="entry name" value="RNGMNOXGNASE"/>
</dbReference>